<proteinExistence type="predicted"/>
<dbReference type="SUPFAM" id="SSF53335">
    <property type="entry name" value="S-adenosyl-L-methionine-dependent methyltransferases"/>
    <property type="match status" value="1"/>
</dbReference>
<keyword evidence="4" id="KW-1185">Reference proteome</keyword>
<evidence type="ECO:0000256" key="1">
    <source>
        <dbReference type="SAM" id="MobiDB-lite"/>
    </source>
</evidence>
<keyword evidence="3" id="KW-0808">Transferase</keyword>
<dbReference type="InterPro" id="IPR041698">
    <property type="entry name" value="Methyltransf_25"/>
</dbReference>
<feature type="domain" description="Methyltransferase" evidence="2">
    <location>
        <begin position="204"/>
        <end position="302"/>
    </location>
</feature>
<accession>A0ABS0HAX3</accession>
<dbReference type="CDD" id="cd02440">
    <property type="entry name" value="AdoMet_MTases"/>
    <property type="match status" value="1"/>
</dbReference>
<feature type="region of interest" description="Disordered" evidence="1">
    <location>
        <begin position="1"/>
        <end position="20"/>
    </location>
</feature>
<keyword evidence="3" id="KW-0489">Methyltransferase</keyword>
<comment type="caution">
    <text evidence="3">The sequence shown here is derived from an EMBL/GenBank/DDBJ whole genome shotgun (WGS) entry which is preliminary data.</text>
</comment>
<protein>
    <submittedName>
        <fullName evidence="3">Class I SAM-dependent methyltransferase</fullName>
    </submittedName>
</protein>
<dbReference type="Proteomes" id="UP000600799">
    <property type="component" value="Unassembled WGS sequence"/>
</dbReference>
<sequence>MKDKIPPPYTALQRHPMMPQASHDEASRFNFLTLFNRYLSGEIGRGNRVAYETRVLPAFKVIHGREPESREEIRVAMNQDPFHRMWSALKRNSMEMRQQNGRQIVLRQLDELDAKARAFNAASGLLELDPSVEQPVYATCVDIHCQPGGYHGGEREGDVTVGANYDVGLFATTGGALGSLNDGGGQAVVGWVKANRPDWQPKRILDVGCTVGHNAVPFAQGFPDAEVTAIDTAAASLRYGAARAAGLGVTNIRFVQASGEDLSRFPDNHFDWVQTTMFLHELSAESMPKILAECARVLKPGGLLLHVEQPQYGPDMPLYEQFIRDWDAYNNNEPFWSAMHGVDLKAVMAQAGFPLDHQFVTGVRAIPDKSLFPASPDGDEEDYGRAAIWNAYGAWKPNQDNGLTSGAKKEISA</sequence>
<dbReference type="PANTHER" id="PTHR43591:SF24">
    <property type="entry name" value="2-METHOXY-6-POLYPRENYL-1,4-BENZOQUINOL METHYLASE, MITOCHONDRIAL"/>
    <property type="match status" value="1"/>
</dbReference>
<dbReference type="Pfam" id="PF13649">
    <property type="entry name" value="Methyltransf_25"/>
    <property type="match status" value="1"/>
</dbReference>
<dbReference type="EMBL" id="JADQDC010000001">
    <property type="protein sequence ID" value="MBF9149437.1"/>
    <property type="molecule type" value="Genomic_DNA"/>
</dbReference>
<dbReference type="Gene3D" id="3.40.50.150">
    <property type="entry name" value="Vaccinia Virus protein VP39"/>
    <property type="match status" value="1"/>
</dbReference>
<reference evidence="3 4" key="1">
    <citation type="submission" date="2020-11" db="EMBL/GenBank/DDBJ databases">
        <title>The genome sequence of Novosphingobium sp. 1Y9A.</title>
        <authorList>
            <person name="Liu Y."/>
        </authorList>
    </citation>
    <scope>NUCLEOTIDE SEQUENCE [LARGE SCALE GENOMIC DNA]</scope>
    <source>
        <strain evidence="3 4">1Y9A</strain>
    </source>
</reference>
<evidence type="ECO:0000313" key="3">
    <source>
        <dbReference type="EMBL" id="MBF9149437.1"/>
    </source>
</evidence>
<dbReference type="GO" id="GO:0008168">
    <property type="term" value="F:methyltransferase activity"/>
    <property type="evidence" value="ECO:0007669"/>
    <property type="project" value="UniProtKB-KW"/>
</dbReference>
<dbReference type="GO" id="GO:0032259">
    <property type="term" value="P:methylation"/>
    <property type="evidence" value="ECO:0007669"/>
    <property type="project" value="UniProtKB-KW"/>
</dbReference>
<evidence type="ECO:0000259" key="2">
    <source>
        <dbReference type="Pfam" id="PF13649"/>
    </source>
</evidence>
<dbReference type="PANTHER" id="PTHR43591">
    <property type="entry name" value="METHYLTRANSFERASE"/>
    <property type="match status" value="1"/>
</dbReference>
<dbReference type="RefSeq" id="WP_196273823.1">
    <property type="nucleotide sequence ID" value="NZ_JADQDC010000001.1"/>
</dbReference>
<gene>
    <name evidence="3" type="ORF">I2488_00335</name>
</gene>
<name>A0ABS0HAX3_9SPHN</name>
<evidence type="ECO:0000313" key="4">
    <source>
        <dbReference type="Proteomes" id="UP000600799"/>
    </source>
</evidence>
<dbReference type="InterPro" id="IPR029063">
    <property type="entry name" value="SAM-dependent_MTases_sf"/>
</dbReference>
<organism evidence="3 4">
    <name type="scientific">Novosphingobium jiangmenense</name>
    <dbReference type="NCBI Taxonomy" id="2791981"/>
    <lineage>
        <taxon>Bacteria</taxon>
        <taxon>Pseudomonadati</taxon>
        <taxon>Pseudomonadota</taxon>
        <taxon>Alphaproteobacteria</taxon>
        <taxon>Sphingomonadales</taxon>
        <taxon>Sphingomonadaceae</taxon>
        <taxon>Novosphingobium</taxon>
    </lineage>
</organism>